<dbReference type="EMBL" id="JAUCMV010000001">
    <property type="protein sequence ID" value="KAK0426926.1"/>
    <property type="molecule type" value="Genomic_DNA"/>
</dbReference>
<feature type="region of interest" description="Disordered" evidence="2">
    <location>
        <begin position="44"/>
        <end position="69"/>
    </location>
</feature>
<comment type="similarity">
    <text evidence="1">Belongs to the UPF0561 family.</text>
</comment>
<proteinExistence type="inferred from homology"/>
<protein>
    <submittedName>
        <fullName evidence="3">Uncharacterized protein</fullName>
    </submittedName>
</protein>
<feature type="compositionally biased region" description="Low complexity" evidence="2">
    <location>
        <begin position="47"/>
        <end position="62"/>
    </location>
</feature>
<accession>A0AA39INM3</accession>
<sequence length="179" mass="20621">MTTCYPMRVQYAPVFRRINMNHGLMRSIVRNQIERDEYEKLMAKRCSSSSSSSDQEVSSVRSPVSPAELTPERIEMRQKIRARLERELNNSPSPADLTEKLATLSISQTGIPSVKPDKKPLFTLEIVKQKQHNVYTIYNTDCATRLAKKIASECYLADEESRLVRLQIEKYQEEHGKVN</sequence>
<evidence type="ECO:0000256" key="2">
    <source>
        <dbReference type="SAM" id="MobiDB-lite"/>
    </source>
</evidence>
<reference evidence="3" key="1">
    <citation type="submission" date="2023-06" db="EMBL/GenBank/DDBJ databases">
        <title>Genomic analysis of the entomopathogenic nematode Steinernema hermaphroditum.</title>
        <authorList>
            <person name="Schwarz E.M."/>
            <person name="Heppert J.K."/>
            <person name="Baniya A."/>
            <person name="Schwartz H.T."/>
            <person name="Tan C.-H."/>
            <person name="Antoshechkin I."/>
            <person name="Sternberg P.W."/>
            <person name="Goodrich-Blair H."/>
            <person name="Dillman A.R."/>
        </authorList>
    </citation>
    <scope>NUCLEOTIDE SEQUENCE</scope>
    <source>
        <strain evidence="3">PS9179</strain>
        <tissue evidence="3">Whole animal</tissue>
    </source>
</reference>
<comment type="caution">
    <text evidence="3">The sequence shown here is derived from an EMBL/GenBank/DDBJ whole genome shotgun (WGS) entry which is preliminary data.</text>
</comment>
<keyword evidence="4" id="KW-1185">Reference proteome</keyword>
<dbReference type="AlphaFoldDB" id="A0AA39INM3"/>
<name>A0AA39INM3_9BILA</name>
<dbReference type="InterPro" id="IPR018888">
    <property type="entry name" value="UPF0561"/>
</dbReference>
<evidence type="ECO:0000313" key="3">
    <source>
        <dbReference type="EMBL" id="KAK0426926.1"/>
    </source>
</evidence>
<evidence type="ECO:0000313" key="4">
    <source>
        <dbReference type="Proteomes" id="UP001175271"/>
    </source>
</evidence>
<dbReference type="PANTHER" id="PTHR34256">
    <property type="entry name" value="UPF0561 PROTEIN C2ORF68"/>
    <property type="match status" value="1"/>
</dbReference>
<evidence type="ECO:0000256" key="1">
    <source>
        <dbReference type="ARBA" id="ARBA00006905"/>
    </source>
</evidence>
<organism evidence="3 4">
    <name type="scientific">Steinernema hermaphroditum</name>
    <dbReference type="NCBI Taxonomy" id="289476"/>
    <lineage>
        <taxon>Eukaryota</taxon>
        <taxon>Metazoa</taxon>
        <taxon>Ecdysozoa</taxon>
        <taxon>Nematoda</taxon>
        <taxon>Chromadorea</taxon>
        <taxon>Rhabditida</taxon>
        <taxon>Tylenchina</taxon>
        <taxon>Panagrolaimomorpha</taxon>
        <taxon>Strongyloidoidea</taxon>
        <taxon>Steinernematidae</taxon>
        <taxon>Steinernema</taxon>
    </lineage>
</organism>
<gene>
    <name evidence="3" type="ORF">QR680_009971</name>
</gene>
<dbReference type="PANTHER" id="PTHR34256:SF1">
    <property type="entry name" value="UPF0561 PROTEIN C2ORF68"/>
    <property type="match status" value="1"/>
</dbReference>
<dbReference type="Proteomes" id="UP001175271">
    <property type="component" value="Unassembled WGS sequence"/>
</dbReference>